<dbReference type="Pfam" id="PF16537">
    <property type="entry name" value="T2SSB"/>
    <property type="match status" value="1"/>
</dbReference>
<name>A0A431WH72_9GAMM</name>
<keyword evidence="2" id="KW-0812">Transmembrane</keyword>
<evidence type="ECO:0000256" key="1">
    <source>
        <dbReference type="SAM" id="MobiDB-lite"/>
    </source>
</evidence>
<accession>A0A431WH72</accession>
<feature type="region of interest" description="Disordered" evidence="1">
    <location>
        <begin position="77"/>
        <end position="96"/>
    </location>
</feature>
<dbReference type="RefSeq" id="WP_126504238.1">
    <property type="nucleotide sequence ID" value="NZ_RXNV01000001.1"/>
</dbReference>
<keyword evidence="2" id="KW-1133">Transmembrane helix</keyword>
<dbReference type="OrthoDB" id="5432325at2"/>
<evidence type="ECO:0000313" key="4">
    <source>
        <dbReference type="EMBL" id="RTR34731.1"/>
    </source>
</evidence>
<dbReference type="EMBL" id="RXNV01000001">
    <property type="protein sequence ID" value="RTR34731.1"/>
    <property type="molecule type" value="Genomic_DNA"/>
</dbReference>
<gene>
    <name evidence="4" type="ORF">EKG39_03470</name>
</gene>
<dbReference type="AlphaFoldDB" id="A0A431WH72"/>
<comment type="caution">
    <text evidence="4">The sequence shown here is derived from an EMBL/GenBank/DDBJ whole genome shotgun (WGS) entry which is preliminary data.</text>
</comment>
<keyword evidence="2" id="KW-0472">Membrane</keyword>
<keyword evidence="5" id="KW-1185">Reference proteome</keyword>
<feature type="domain" description="Type II secretion system protein GspB C-terminal" evidence="3">
    <location>
        <begin position="284"/>
        <end position="343"/>
    </location>
</feature>
<evidence type="ECO:0000313" key="5">
    <source>
        <dbReference type="Proteomes" id="UP000282060"/>
    </source>
</evidence>
<feature type="transmembrane region" description="Helical" evidence="2">
    <location>
        <begin position="41"/>
        <end position="60"/>
    </location>
</feature>
<sequence length="344" mass="37314">MSILLEAVTRAKQQELESDLDPVLTPRAQYDNFSKPKNNTLMLSLIVIILSLLVVIVWLATSHFSSGNTPSIQLLSEARTPEGRSSVPLSTDGQLKGAAEVEKNRSASGDNDVKLAGKVALPLAMALPTKLVAVESRYPKAVPVQQGTVQQRRVQQEKVSAVEVTQLNPERESSSVAEEPIILGANSNHRGQEVLDALKYQVDAAASELGMNKAPVQSDAPEKKEQYQSKNNLLAAFEAALKEVEVEKSVASPVTEPKLDPIPTPKADDLPKYGQLPAGLQLQVPEFNINAHVYASDPNNRWLNVDGAELQQGDMIGGKLEVIEIRPRDVVLAIEGTRFKVPAI</sequence>
<evidence type="ECO:0000259" key="3">
    <source>
        <dbReference type="Pfam" id="PF16537"/>
    </source>
</evidence>
<evidence type="ECO:0000256" key="2">
    <source>
        <dbReference type="SAM" id="Phobius"/>
    </source>
</evidence>
<dbReference type="InterPro" id="IPR032389">
    <property type="entry name" value="GspB_C"/>
</dbReference>
<proteinExistence type="predicted"/>
<dbReference type="Proteomes" id="UP000282060">
    <property type="component" value="Unassembled WGS sequence"/>
</dbReference>
<organism evidence="4 5">
    <name type="scientific">Shewanella atlantica</name>
    <dbReference type="NCBI Taxonomy" id="271099"/>
    <lineage>
        <taxon>Bacteria</taxon>
        <taxon>Pseudomonadati</taxon>
        <taxon>Pseudomonadota</taxon>
        <taxon>Gammaproteobacteria</taxon>
        <taxon>Alteromonadales</taxon>
        <taxon>Shewanellaceae</taxon>
        <taxon>Shewanella</taxon>
    </lineage>
</organism>
<dbReference type="GO" id="GO:0015627">
    <property type="term" value="C:type II protein secretion system complex"/>
    <property type="evidence" value="ECO:0007669"/>
    <property type="project" value="InterPro"/>
</dbReference>
<protein>
    <submittedName>
        <fullName evidence="4">General secretion pathway protein GspB</fullName>
    </submittedName>
</protein>
<reference evidence="4 5" key="1">
    <citation type="submission" date="2018-12" db="EMBL/GenBank/DDBJ databases">
        <authorList>
            <person name="Yu L."/>
        </authorList>
    </citation>
    <scope>NUCLEOTIDE SEQUENCE [LARGE SCALE GENOMIC DNA]</scope>
    <source>
        <strain evidence="4 5">HAW-EB5</strain>
    </source>
</reference>